<evidence type="ECO:0000259" key="6">
    <source>
        <dbReference type="Pfam" id="PF07980"/>
    </source>
</evidence>
<dbReference type="RefSeq" id="WP_218588036.1">
    <property type="nucleotide sequence ID" value="NZ_FRBL01000004.1"/>
</dbReference>
<sequence>MKKVAKNILALSLSIIGLVPMSCKKDFLEVTPKGKLIAQKTADYDLILNQSSLHQFQTFSPGVMGDEVTGSPNFNTLGFGIMSLADQEAFKWADDIYLSTNTDSEIATMVKQIYLYNKVIKEVMSSTGGTEAQKKSILAEALAGRAWVNFILVNLYGKPYNAATAKTDLASPLFMNADVTQTTFTRATVQQLYDQIIADLTEAIPLLPANISNRARAARPSAQAILGKAYVFMQQWEKAAPLLNAFIASLPAATTNVGLYDYHKEFATGGTFLPIDPMYGPSRLMVDLDKEVAYMKSATRMYASGLDGVILSPATAALFTASDERLKFYSPQTWLTFETYPNGMMRAWGQSYANFGVTVPDVYLLAAECKARLGQTAEAAEDLKNFRLTRVSAADAPVPAAIVADKVALVKYIMEERIREMAVTGHRWFDMRRLSVDPDFAGTIGHTHQVIDIKGNITSTYTLKPDRLTMRFPIYVMDNNPGMTNNP</sequence>
<dbReference type="Pfam" id="PF07980">
    <property type="entry name" value="SusD_RagB"/>
    <property type="match status" value="1"/>
</dbReference>
<organism evidence="8 9">
    <name type="scientific">Chitinophaga jiangningensis</name>
    <dbReference type="NCBI Taxonomy" id="1419482"/>
    <lineage>
        <taxon>Bacteria</taxon>
        <taxon>Pseudomonadati</taxon>
        <taxon>Bacteroidota</taxon>
        <taxon>Chitinophagia</taxon>
        <taxon>Chitinophagales</taxon>
        <taxon>Chitinophagaceae</taxon>
        <taxon>Chitinophaga</taxon>
    </lineage>
</organism>
<accession>A0A1M7CMI8</accession>
<dbReference type="STRING" id="1419482.SAMN05444266_104389"/>
<dbReference type="GO" id="GO:0009279">
    <property type="term" value="C:cell outer membrane"/>
    <property type="evidence" value="ECO:0007669"/>
    <property type="project" value="UniProtKB-SubCell"/>
</dbReference>
<feature type="domain" description="RagB/SusD" evidence="6">
    <location>
        <begin position="361"/>
        <end position="487"/>
    </location>
</feature>
<evidence type="ECO:0000256" key="5">
    <source>
        <dbReference type="ARBA" id="ARBA00023237"/>
    </source>
</evidence>
<dbReference type="InterPro" id="IPR033985">
    <property type="entry name" value="SusD-like_N"/>
</dbReference>
<dbReference type="EMBL" id="FRBL01000004">
    <property type="protein sequence ID" value="SHL68333.1"/>
    <property type="molecule type" value="Genomic_DNA"/>
</dbReference>
<dbReference type="InterPro" id="IPR012944">
    <property type="entry name" value="SusD_RagB_dom"/>
</dbReference>
<gene>
    <name evidence="8" type="ORF">SAMN05444266_104389</name>
</gene>
<keyword evidence="5" id="KW-0998">Cell outer membrane</keyword>
<dbReference type="Proteomes" id="UP000184420">
    <property type="component" value="Unassembled WGS sequence"/>
</dbReference>
<evidence type="ECO:0000256" key="1">
    <source>
        <dbReference type="ARBA" id="ARBA00004442"/>
    </source>
</evidence>
<comment type="subcellular location">
    <subcellularLocation>
        <location evidence="1">Cell outer membrane</location>
    </subcellularLocation>
</comment>
<evidence type="ECO:0000256" key="4">
    <source>
        <dbReference type="ARBA" id="ARBA00023136"/>
    </source>
</evidence>
<name>A0A1M7CMI8_9BACT</name>
<dbReference type="Gene3D" id="1.25.40.390">
    <property type="match status" value="2"/>
</dbReference>
<proteinExistence type="inferred from homology"/>
<evidence type="ECO:0000313" key="8">
    <source>
        <dbReference type="EMBL" id="SHL68333.1"/>
    </source>
</evidence>
<dbReference type="AlphaFoldDB" id="A0A1M7CMI8"/>
<comment type="similarity">
    <text evidence="2">Belongs to the SusD family.</text>
</comment>
<protein>
    <submittedName>
        <fullName evidence="8">SusD family protein</fullName>
    </submittedName>
</protein>
<evidence type="ECO:0000256" key="2">
    <source>
        <dbReference type="ARBA" id="ARBA00006275"/>
    </source>
</evidence>
<evidence type="ECO:0000259" key="7">
    <source>
        <dbReference type="Pfam" id="PF14322"/>
    </source>
</evidence>
<keyword evidence="4" id="KW-0472">Membrane</keyword>
<dbReference type="SUPFAM" id="SSF48452">
    <property type="entry name" value="TPR-like"/>
    <property type="match status" value="1"/>
</dbReference>
<feature type="domain" description="SusD-like N-terminal" evidence="7">
    <location>
        <begin position="26"/>
        <end position="229"/>
    </location>
</feature>
<evidence type="ECO:0000256" key="3">
    <source>
        <dbReference type="ARBA" id="ARBA00022729"/>
    </source>
</evidence>
<reference evidence="8 9" key="1">
    <citation type="submission" date="2016-11" db="EMBL/GenBank/DDBJ databases">
        <authorList>
            <person name="Jaros S."/>
            <person name="Januszkiewicz K."/>
            <person name="Wedrychowicz H."/>
        </authorList>
    </citation>
    <scope>NUCLEOTIDE SEQUENCE [LARGE SCALE GENOMIC DNA]</scope>
    <source>
        <strain evidence="8 9">DSM 27406</strain>
    </source>
</reference>
<keyword evidence="9" id="KW-1185">Reference proteome</keyword>
<dbReference type="Pfam" id="PF14322">
    <property type="entry name" value="SusD-like_3"/>
    <property type="match status" value="1"/>
</dbReference>
<dbReference type="InterPro" id="IPR011990">
    <property type="entry name" value="TPR-like_helical_dom_sf"/>
</dbReference>
<evidence type="ECO:0000313" key="9">
    <source>
        <dbReference type="Proteomes" id="UP000184420"/>
    </source>
</evidence>
<keyword evidence="3" id="KW-0732">Signal</keyword>